<organism evidence="1">
    <name type="scientific">Satyrvirus sp</name>
    <dbReference type="NCBI Taxonomy" id="2487771"/>
    <lineage>
        <taxon>Viruses</taxon>
        <taxon>Varidnaviria</taxon>
        <taxon>Bamfordvirae</taxon>
        <taxon>Nucleocytoviricota</taxon>
        <taxon>Megaviricetes</taxon>
        <taxon>Imitervirales</taxon>
        <taxon>Mimiviridae</taxon>
        <taxon>Megamimivirinae</taxon>
    </lineage>
</organism>
<evidence type="ECO:0000313" key="1">
    <source>
        <dbReference type="EMBL" id="AYV85492.1"/>
    </source>
</evidence>
<proteinExistence type="predicted"/>
<name>A0A3G5AE74_9VIRU</name>
<sequence length="43" mass="5288">MKKYLHQLINITFFPTEILKIKLDVSLFLRFMIWFQKMITSIP</sequence>
<protein>
    <submittedName>
        <fullName evidence="1">Uncharacterized protein</fullName>
    </submittedName>
</protein>
<reference evidence="1" key="1">
    <citation type="submission" date="2018-10" db="EMBL/GenBank/DDBJ databases">
        <title>Hidden diversity of soil giant viruses.</title>
        <authorList>
            <person name="Schulz F."/>
            <person name="Alteio L."/>
            <person name="Goudeau D."/>
            <person name="Ryan E.M."/>
            <person name="Malmstrom R.R."/>
            <person name="Blanchard J."/>
            <person name="Woyke T."/>
        </authorList>
    </citation>
    <scope>NUCLEOTIDE SEQUENCE</scope>
    <source>
        <strain evidence="1">SAV1</strain>
    </source>
</reference>
<dbReference type="EMBL" id="MK072455">
    <property type="protein sequence ID" value="AYV85492.1"/>
    <property type="molecule type" value="Genomic_DNA"/>
</dbReference>
<gene>
    <name evidence="1" type="ORF">Satyrvirus19_14</name>
</gene>
<accession>A0A3G5AE74</accession>